<dbReference type="Gene3D" id="3.40.50.150">
    <property type="entry name" value="Vaccinia Virus protein VP39"/>
    <property type="match status" value="1"/>
</dbReference>
<dbReference type="InterPro" id="IPR010342">
    <property type="entry name" value="DUF938"/>
</dbReference>
<dbReference type="RefSeq" id="WP_006004786.1">
    <property type="nucleotide sequence ID" value="NZ_BAET01000013.1"/>
</dbReference>
<dbReference type="PANTHER" id="PTHR20974">
    <property type="entry name" value="UPF0585 PROTEIN CG18661"/>
    <property type="match status" value="1"/>
</dbReference>
<name>H5TB91_9ALTE</name>
<dbReference type="AlphaFoldDB" id="H5TB91"/>
<sequence>MQDKPFSQACENNKPFILKELLKHFANASKVLEIGSGTGQHAVYFAANLSHVQWYCSDQSDYHSAINAWIDDTPSENLHRPVALSFPDDDLPLVEFDAIFTANTAHIMQNDQVKAMMQKVAAKLPSKGVFCQYGPFTIKGQFSSHSNLDFHQHLLDIGCGGYRGIEELQQFAPSLKLLAPITMPANNMLLVWHKR</sequence>
<dbReference type="Pfam" id="PF06080">
    <property type="entry name" value="DUF938"/>
    <property type="match status" value="1"/>
</dbReference>
<reference evidence="1 2" key="2">
    <citation type="journal article" date="2017" name="Antonie Van Leeuwenhoek">
        <title>Rhizobium rhizosphaerae sp. nov., a novel species isolated from rice rhizosphere.</title>
        <authorList>
            <person name="Zhao J.J."/>
            <person name="Zhang J."/>
            <person name="Zhang R.J."/>
            <person name="Zhang C.W."/>
            <person name="Yin H.Q."/>
            <person name="Zhang X.X."/>
        </authorList>
    </citation>
    <scope>NUCLEOTIDE SEQUENCE [LARGE SCALE GENOMIC DNA]</scope>
    <source>
        <strain evidence="1 2">ACAM 611</strain>
    </source>
</reference>
<comment type="caution">
    <text evidence="1">The sequence shown here is derived from an EMBL/GenBank/DDBJ whole genome shotgun (WGS) entry which is preliminary data.</text>
</comment>
<dbReference type="eggNOG" id="COG4122">
    <property type="taxonomic scope" value="Bacteria"/>
</dbReference>
<accession>H5TB91</accession>
<gene>
    <name evidence="1" type="ORF">GPUN_1444</name>
</gene>
<evidence type="ECO:0000313" key="2">
    <source>
        <dbReference type="Proteomes" id="UP000053586"/>
    </source>
</evidence>
<evidence type="ECO:0000313" key="1">
    <source>
        <dbReference type="EMBL" id="GAB55568.1"/>
    </source>
</evidence>
<organism evidence="1 2">
    <name type="scientific">Glaciecola punicea ACAM 611</name>
    <dbReference type="NCBI Taxonomy" id="1121923"/>
    <lineage>
        <taxon>Bacteria</taxon>
        <taxon>Pseudomonadati</taxon>
        <taxon>Pseudomonadota</taxon>
        <taxon>Gammaproteobacteria</taxon>
        <taxon>Alteromonadales</taxon>
        <taxon>Alteromonadaceae</taxon>
        <taxon>Glaciecola</taxon>
    </lineage>
</organism>
<dbReference type="SUPFAM" id="SSF53335">
    <property type="entry name" value="S-adenosyl-L-methionine-dependent methyltransferases"/>
    <property type="match status" value="1"/>
</dbReference>
<dbReference type="OrthoDB" id="5563826at2"/>
<evidence type="ECO:0008006" key="3">
    <source>
        <dbReference type="Google" id="ProtNLM"/>
    </source>
</evidence>
<proteinExistence type="predicted"/>
<dbReference type="Proteomes" id="UP000053586">
    <property type="component" value="Unassembled WGS sequence"/>
</dbReference>
<dbReference type="STRING" id="56804.BAE46_12485"/>
<dbReference type="EMBL" id="BAET01000013">
    <property type="protein sequence ID" value="GAB55568.1"/>
    <property type="molecule type" value="Genomic_DNA"/>
</dbReference>
<keyword evidence="2" id="KW-1185">Reference proteome</keyword>
<dbReference type="InterPro" id="IPR029063">
    <property type="entry name" value="SAM-dependent_MTases_sf"/>
</dbReference>
<protein>
    <recommendedName>
        <fullName evidence="3">Methylase</fullName>
    </recommendedName>
</protein>
<reference evidence="1 2" key="1">
    <citation type="journal article" date="2012" name="J. Bacteriol.">
        <title>Genome sequence of proteorhodopsin-containing sea ice bacterium Glaciecola punicea ACAM 611T.</title>
        <authorList>
            <person name="Qin Q.-L."/>
            <person name="Xie B.-B."/>
            <person name="Shu Y.-L."/>
            <person name="Rong J.-C."/>
            <person name="Zhao D.-L."/>
            <person name="Zhang X.-Y."/>
            <person name="Chen X.-L."/>
            <person name="Zhou B.-C."/>
            <person name="Zhanga Y.-Z."/>
        </authorList>
    </citation>
    <scope>NUCLEOTIDE SEQUENCE [LARGE SCALE GENOMIC DNA]</scope>
    <source>
        <strain evidence="1 2">ACAM 611</strain>
    </source>
</reference>
<dbReference type="PANTHER" id="PTHR20974:SF0">
    <property type="entry name" value="UPF0585 PROTEIN CG18661"/>
    <property type="match status" value="1"/>
</dbReference>